<sequence length="73" mass="8429">MFVQTMGVPLQAPAIRRLFSTPRKSSKFREFQTTLARTTHRFSRPHRTKAHLARPGTATGTTWRDSRRGCDWA</sequence>
<feature type="compositionally biased region" description="Basic and acidic residues" evidence="1">
    <location>
        <begin position="64"/>
        <end position="73"/>
    </location>
</feature>
<dbReference type="Proteomes" id="UP000613401">
    <property type="component" value="Unassembled WGS sequence"/>
</dbReference>
<proteinExistence type="predicted"/>
<dbReference type="EMBL" id="WVTB01000074">
    <property type="protein sequence ID" value="KAF3800690.1"/>
    <property type="molecule type" value="Genomic_DNA"/>
</dbReference>
<evidence type="ECO:0000313" key="3">
    <source>
        <dbReference type="Proteomes" id="UP000613401"/>
    </source>
</evidence>
<reference evidence="2" key="2">
    <citation type="submission" date="2020-03" db="EMBL/GenBank/DDBJ databases">
        <authorList>
            <person name="Fu F.-F."/>
            <person name="Chen J."/>
        </authorList>
    </citation>
    <scope>NUCLEOTIDE SEQUENCE</scope>
    <source>
        <strain evidence="2">Lc1</strain>
    </source>
</reference>
<protein>
    <submittedName>
        <fullName evidence="2">Uncharacterized protein</fullName>
    </submittedName>
</protein>
<reference evidence="2" key="1">
    <citation type="journal article" date="2020" name="Phytopathology">
        <title>Genome sequence and comparative analysis of Colletotrichum gloeosporioides isolated from Liriodendron leaves.</title>
        <authorList>
            <person name="Fu F.F."/>
            <person name="Hao Z."/>
            <person name="Wang P."/>
            <person name="Lu Y."/>
            <person name="Xue L.J."/>
            <person name="Wei G."/>
            <person name="Tian Y."/>
            <person name="Baishi H."/>
            <person name="Xu H."/>
            <person name="Shi J."/>
            <person name="Cheng T."/>
            <person name="Wang G."/>
            <person name="Yi Y."/>
            <person name="Chen J."/>
        </authorList>
    </citation>
    <scope>NUCLEOTIDE SEQUENCE</scope>
    <source>
        <strain evidence="2">Lc1</strain>
    </source>
</reference>
<gene>
    <name evidence="2" type="ORF">GCG54_00003589</name>
</gene>
<accession>A0A8H4FG22</accession>
<evidence type="ECO:0000256" key="1">
    <source>
        <dbReference type="SAM" id="MobiDB-lite"/>
    </source>
</evidence>
<feature type="compositionally biased region" description="Basic residues" evidence="1">
    <location>
        <begin position="40"/>
        <end position="52"/>
    </location>
</feature>
<keyword evidence="3" id="KW-1185">Reference proteome</keyword>
<organism evidence="2 3">
    <name type="scientific">Colletotrichum gloeosporioides</name>
    <name type="common">Anthracnose fungus</name>
    <name type="synonym">Glomerella cingulata</name>
    <dbReference type="NCBI Taxonomy" id="474922"/>
    <lineage>
        <taxon>Eukaryota</taxon>
        <taxon>Fungi</taxon>
        <taxon>Dikarya</taxon>
        <taxon>Ascomycota</taxon>
        <taxon>Pezizomycotina</taxon>
        <taxon>Sordariomycetes</taxon>
        <taxon>Hypocreomycetidae</taxon>
        <taxon>Glomerellales</taxon>
        <taxon>Glomerellaceae</taxon>
        <taxon>Colletotrichum</taxon>
        <taxon>Colletotrichum gloeosporioides species complex</taxon>
    </lineage>
</organism>
<feature type="region of interest" description="Disordered" evidence="1">
    <location>
        <begin position="40"/>
        <end position="73"/>
    </location>
</feature>
<dbReference type="AlphaFoldDB" id="A0A8H4FG22"/>
<evidence type="ECO:0000313" key="2">
    <source>
        <dbReference type="EMBL" id="KAF3800690.1"/>
    </source>
</evidence>
<dbReference type="GeneID" id="69010748"/>
<name>A0A8H4FG22_COLGL</name>
<comment type="caution">
    <text evidence="2">The sequence shown here is derived from an EMBL/GenBank/DDBJ whole genome shotgun (WGS) entry which is preliminary data.</text>
</comment>
<dbReference type="RefSeq" id="XP_045259849.1">
    <property type="nucleotide sequence ID" value="XM_045403661.1"/>
</dbReference>